<accession>A0A017TGS7</accession>
<feature type="region of interest" description="Disordered" evidence="1">
    <location>
        <begin position="512"/>
        <end position="578"/>
    </location>
</feature>
<sequence length="747" mass="82395">MLLGVGAPAHAFTGAGHRVIEAQAYLQMMKKVDGEGHRVLASLLEERVLERPRCFDRARGEGCAEDVRDEPLLMWPKLMSDKPDLVITRQVGSLGQCFHFMAKLDDESGKTNPDEDAYPLTLGWEAYRRCIITMTKLRNRIVYGDPAAARDEHVGVYELMHIVADAFSWAHVERDDAGRIVYLRVWNPLTWLATSTGYEHSPTRHDAPDERDEAYVKRELTVQGRSCGSFTDHPYTVPPECLSREAQQAVAATVALLQTLHEQRRHAQACGGGKTREACAEAQAVVARNDQLWRAFLGKHLAFRGRGQVERMGFAEALGEITNLERDLAPRAVFGGYSRLDPIPRFGSSEFQVGAFGERILQTQIPSPITPMLSAQLGLVRANADDAVTQGVKRYGVVVGSAISFTLPLSYSLSVGTSLFSWQVLVHGSASDAARPDVALRISTRLGLLDWTPELGGGKLRVRFEGPGEVSWRDGEWRWSLGLGVGYVLQAPTTSVQDENLLPFLTEAQRRRARRRREGEAPEDAPSGSAGEAGKAGKVGKAGEVGKVGEAGEAGEADAVGEADDAEEGGRIGWRPRPLWSGRPQKRYSSDRVLLGATLFVRGEEDQPLASASLSHERRYDEDLWYRRFTTSLGFATSAVISFDGERKNLGFGEALSLWIYPFQPLGIVLRPLAVQGTILNLQDPDDFTFHAGARLGAAVSLSDFDLILESPEFVWAQWRGTEAPSYLFLFPNEILGLKVGWKHSFR</sequence>
<comment type="caution">
    <text evidence="2">The sequence shown here is derived from an EMBL/GenBank/DDBJ whole genome shotgun (WGS) entry which is preliminary data.</text>
</comment>
<reference evidence="2 3" key="1">
    <citation type="submission" date="2013-05" db="EMBL/GenBank/DDBJ databases">
        <title>Genome assembly of Chondromyces apiculatus DSM 436.</title>
        <authorList>
            <person name="Sharma G."/>
            <person name="Khatri I."/>
            <person name="Kaur C."/>
            <person name="Mayilraj S."/>
            <person name="Subramanian S."/>
        </authorList>
    </citation>
    <scope>NUCLEOTIDE SEQUENCE [LARGE SCALE GENOMIC DNA]</scope>
    <source>
        <strain evidence="2 3">DSM 436</strain>
    </source>
</reference>
<dbReference type="Proteomes" id="UP000019678">
    <property type="component" value="Unassembled WGS sequence"/>
</dbReference>
<evidence type="ECO:0000256" key="1">
    <source>
        <dbReference type="SAM" id="MobiDB-lite"/>
    </source>
</evidence>
<dbReference type="EMBL" id="ASRX01000006">
    <property type="protein sequence ID" value="EYF07821.1"/>
    <property type="molecule type" value="Genomic_DNA"/>
</dbReference>
<organism evidence="2 3">
    <name type="scientific">Chondromyces apiculatus DSM 436</name>
    <dbReference type="NCBI Taxonomy" id="1192034"/>
    <lineage>
        <taxon>Bacteria</taxon>
        <taxon>Pseudomonadati</taxon>
        <taxon>Myxococcota</taxon>
        <taxon>Polyangia</taxon>
        <taxon>Polyangiales</taxon>
        <taxon>Polyangiaceae</taxon>
        <taxon>Chondromyces</taxon>
    </lineage>
</organism>
<protein>
    <submittedName>
        <fullName evidence="2">Uncharacterized protein</fullName>
    </submittedName>
</protein>
<proteinExistence type="predicted"/>
<dbReference type="STRING" id="1192034.CAP_6843"/>
<dbReference type="AlphaFoldDB" id="A0A017TGS7"/>
<keyword evidence="3" id="KW-1185">Reference proteome</keyword>
<gene>
    <name evidence="2" type="ORF">CAP_6843</name>
</gene>
<name>A0A017TGS7_9BACT</name>
<evidence type="ECO:0000313" key="2">
    <source>
        <dbReference type="EMBL" id="EYF07821.1"/>
    </source>
</evidence>
<feature type="compositionally biased region" description="Acidic residues" evidence="1">
    <location>
        <begin position="553"/>
        <end position="567"/>
    </location>
</feature>
<evidence type="ECO:0000313" key="3">
    <source>
        <dbReference type="Proteomes" id="UP000019678"/>
    </source>
</evidence>